<dbReference type="GO" id="GO:0005737">
    <property type="term" value="C:cytoplasm"/>
    <property type="evidence" value="ECO:0007669"/>
    <property type="project" value="UniProtKB-SubCell"/>
</dbReference>
<dbReference type="RefSeq" id="XP_013240889.1">
    <property type="nucleotide sequence ID" value="XM_013385435.1"/>
</dbReference>
<evidence type="ECO:0000313" key="14">
    <source>
        <dbReference type="Proteomes" id="UP000027361"/>
    </source>
</evidence>
<dbReference type="GO" id="GO:0016787">
    <property type="term" value="F:hydrolase activity"/>
    <property type="evidence" value="ECO:0007669"/>
    <property type="project" value="UniProtKB-KW"/>
</dbReference>
<dbReference type="GeneID" id="25263371"/>
<feature type="compositionally biased region" description="Basic and acidic residues" evidence="11">
    <location>
        <begin position="527"/>
        <end position="555"/>
    </location>
</feature>
<evidence type="ECO:0000256" key="3">
    <source>
        <dbReference type="ARBA" id="ARBA00022490"/>
    </source>
</evidence>
<feature type="compositionally biased region" description="Polar residues" evidence="11">
    <location>
        <begin position="159"/>
        <end position="168"/>
    </location>
</feature>
<reference evidence="13 14" key="1">
    <citation type="submission" date="2014-05" db="EMBL/GenBank/DDBJ databases">
        <title>Draft genome sequence of a rare smut relative, Tilletiaria anomala UBC 951.</title>
        <authorList>
            <consortium name="DOE Joint Genome Institute"/>
            <person name="Toome M."/>
            <person name="Kuo A."/>
            <person name="Henrissat B."/>
            <person name="Lipzen A."/>
            <person name="Tritt A."/>
            <person name="Yoshinaga Y."/>
            <person name="Zane M."/>
            <person name="Barry K."/>
            <person name="Grigoriev I.V."/>
            <person name="Spatafora J.W."/>
            <person name="Aimea M.C."/>
        </authorList>
    </citation>
    <scope>NUCLEOTIDE SEQUENCE [LARGE SCALE GENOMIC DNA]</scope>
    <source>
        <strain evidence="13 14">UBC 951</strain>
    </source>
</reference>
<keyword evidence="9" id="KW-0175">Coiled coil</keyword>
<dbReference type="InterPro" id="IPR041175">
    <property type="entry name" value="VLRF1/Vms1"/>
</dbReference>
<evidence type="ECO:0000256" key="5">
    <source>
        <dbReference type="ARBA" id="ARBA00022737"/>
    </source>
</evidence>
<evidence type="ECO:0000259" key="12">
    <source>
        <dbReference type="PROSITE" id="PS52044"/>
    </source>
</evidence>
<keyword evidence="4 10" id="KW-0540">Nuclease</keyword>
<keyword evidence="5" id="KW-0677">Repeat</keyword>
<dbReference type="InterPro" id="IPR047139">
    <property type="entry name" value="ANKZ1/VMS1"/>
</dbReference>
<gene>
    <name evidence="13" type="ORF">K437DRAFT_250949</name>
</gene>
<evidence type="ECO:0000256" key="6">
    <source>
        <dbReference type="ARBA" id="ARBA00022759"/>
    </source>
</evidence>
<sequence length="830" mass="91268">MAAPGAGAGAGKKQTNSFSTKPLYAFDLPLRVLQHLEVCESLSPLVSTYSYAAAGRQSSKISRESSDGADGTSCHVCPHSGRFPSVEEQRAHFRGDWHRFNVQLSLSGNADKVMSEAAFERATEDLDTASEDDASGGEADELQHAEHLDTVARLLATLSTNGNGSASDTENDTYDRDPRRTLDSSDSTRIWFESGPSAPQDAALPSMQLGVHRALFPDLLEEEAPQGYLQQSLRDMHAGRLSRRPGQGTGWVGKRLKSGNAADVGRSMQMNILDGEGYVPHLQLKSKEEAVDEDVDSGLSTAASDSEDGDPRSLALPSNPGADPPLRMWTVLMMGGGHFAAAVIALNPHVVITHSKKKGTVEEHSLIVLAHRTFHRYTTRRKQGGSQSAQDASGKFAKSAGAQLRRYGEESLKEEIKQMLDLPGWRSLIERSERVWVRAGKRSAKGTLWQWEGRGKASPLDAARTDGRLLSLPIQTRRPNLAEVLRCFFELSRVRVSHFSPEGLELKVAERQAADVEQKQRSARKRAAQEARRSKATQRLEVKSAARREREALTEQERSQRLRFERLAEMVVKGRVESLANFIEKYGFSVLDSSEGQAMSVDSLLPRWWRMQQAEGSKRSSTPLIPSTLLQLAAEGGDPDMVRFLLVEKHADPTRPVLPPPFPSNNDDDIEPSAPHRAAYDLCSTKAAREIFRRLMAEQPGWWNWAGTTAGGARVPSALTEEMADAKAAKVKDRRAALREKARERAAREGTEVPFSDTTTIEPQGQPTVAAGAACSSLRANVLGGKNQASRILKGMLDESSMTPEIRTRIEREKRARAAEERIKQQQQAP</sequence>
<evidence type="ECO:0000256" key="9">
    <source>
        <dbReference type="ARBA" id="ARBA00023054"/>
    </source>
</evidence>
<dbReference type="PANTHER" id="PTHR16036">
    <property type="entry name" value="ANKYRIN REPEAT AND ZINC FINGER DOMAIN-CONTAINING PROTEIN 1"/>
    <property type="match status" value="1"/>
</dbReference>
<dbReference type="Proteomes" id="UP000027361">
    <property type="component" value="Unassembled WGS sequence"/>
</dbReference>
<keyword evidence="6 10" id="KW-0255">Endonuclease</keyword>
<comment type="similarity">
    <text evidence="2 10">Belongs to the ANKZF1/VMS1 family.</text>
</comment>
<evidence type="ECO:0000256" key="11">
    <source>
        <dbReference type="SAM" id="MobiDB-lite"/>
    </source>
</evidence>
<dbReference type="STRING" id="1037660.A0A066VB84"/>
<dbReference type="HOGENOM" id="CLU_014293_1_0_1"/>
<feature type="region of interest" description="Disordered" evidence="11">
    <location>
        <begin position="519"/>
        <end position="555"/>
    </location>
</feature>
<comment type="caution">
    <text evidence="13">The sequence shown here is derived from an EMBL/GenBank/DDBJ whole genome shotgun (WGS) entry which is preliminary data.</text>
</comment>
<feature type="active site" evidence="10">
    <location>
        <position position="387"/>
    </location>
</feature>
<comment type="subcellular location">
    <subcellularLocation>
        <location evidence="1">Cytoplasm</location>
    </subcellularLocation>
</comment>
<protein>
    <recommendedName>
        <fullName evidence="12">VLRF1 domain-containing protein</fullName>
    </recommendedName>
</protein>
<keyword evidence="8" id="KW-0040">ANK repeat</keyword>
<keyword evidence="7 10" id="KW-0378">Hydrolase</keyword>
<dbReference type="EMBL" id="JMSN01000110">
    <property type="protein sequence ID" value="KDN39002.1"/>
    <property type="molecule type" value="Genomic_DNA"/>
</dbReference>
<feature type="region of interest" description="Disordered" evidence="11">
    <location>
        <begin position="743"/>
        <end position="765"/>
    </location>
</feature>
<feature type="compositionally biased region" description="Polar residues" evidence="11">
    <location>
        <begin position="756"/>
        <end position="765"/>
    </location>
</feature>
<dbReference type="PANTHER" id="PTHR16036:SF2">
    <property type="entry name" value="TRNA ENDONUCLEASE ANKZF1"/>
    <property type="match status" value="1"/>
</dbReference>
<feature type="compositionally biased region" description="Basic and acidic residues" evidence="11">
    <location>
        <begin position="173"/>
        <end position="183"/>
    </location>
</feature>
<organism evidence="13 14">
    <name type="scientific">Tilletiaria anomala (strain ATCC 24038 / CBS 436.72 / UBC 951)</name>
    <dbReference type="NCBI Taxonomy" id="1037660"/>
    <lineage>
        <taxon>Eukaryota</taxon>
        <taxon>Fungi</taxon>
        <taxon>Dikarya</taxon>
        <taxon>Basidiomycota</taxon>
        <taxon>Ustilaginomycotina</taxon>
        <taxon>Exobasidiomycetes</taxon>
        <taxon>Georgefischeriales</taxon>
        <taxon>Tilletiariaceae</taxon>
        <taxon>Tilletiaria</taxon>
    </lineage>
</organism>
<evidence type="ECO:0000256" key="8">
    <source>
        <dbReference type="ARBA" id="ARBA00023043"/>
    </source>
</evidence>
<dbReference type="OMA" id="DPPLRMW"/>
<name>A0A066VB84_TILAU</name>
<keyword evidence="3 10" id="KW-0963">Cytoplasm</keyword>
<dbReference type="AlphaFoldDB" id="A0A066VB84"/>
<dbReference type="GO" id="GO:0036503">
    <property type="term" value="P:ERAD pathway"/>
    <property type="evidence" value="ECO:0007669"/>
    <property type="project" value="TreeGrafter"/>
</dbReference>
<evidence type="ECO:0000256" key="2">
    <source>
        <dbReference type="ARBA" id="ARBA00009262"/>
    </source>
</evidence>
<evidence type="ECO:0000256" key="10">
    <source>
        <dbReference type="PROSITE-ProRule" id="PRU01389"/>
    </source>
</evidence>
<comment type="domain">
    <text evidence="10">The VLRF1 domain mediates binding to the 60S ribosomal subunit.</text>
</comment>
<dbReference type="FunCoup" id="A0A066VB84">
    <property type="interactions" value="23"/>
</dbReference>
<dbReference type="InParanoid" id="A0A066VB84"/>
<evidence type="ECO:0000256" key="1">
    <source>
        <dbReference type="ARBA" id="ARBA00004496"/>
    </source>
</evidence>
<dbReference type="GO" id="GO:0004519">
    <property type="term" value="F:endonuclease activity"/>
    <property type="evidence" value="ECO:0007669"/>
    <property type="project" value="UniProtKB-KW"/>
</dbReference>
<feature type="region of interest" description="Disordered" evidence="11">
    <location>
        <begin position="287"/>
        <end position="321"/>
    </location>
</feature>
<feature type="domain" description="VLRF1" evidence="12">
    <location>
        <begin position="325"/>
        <end position="494"/>
    </location>
</feature>
<evidence type="ECO:0000313" key="13">
    <source>
        <dbReference type="EMBL" id="KDN39002.1"/>
    </source>
</evidence>
<keyword evidence="14" id="KW-1185">Reference proteome</keyword>
<accession>A0A066VB84</accession>
<evidence type="ECO:0000256" key="4">
    <source>
        <dbReference type="ARBA" id="ARBA00022722"/>
    </source>
</evidence>
<dbReference type="PROSITE" id="PS52044">
    <property type="entry name" value="VLRF1"/>
    <property type="match status" value="1"/>
</dbReference>
<feature type="region of interest" description="Disordered" evidence="11">
    <location>
        <begin position="159"/>
        <end position="189"/>
    </location>
</feature>
<proteinExistence type="inferred from homology"/>
<evidence type="ECO:0000256" key="7">
    <source>
        <dbReference type="ARBA" id="ARBA00022801"/>
    </source>
</evidence>
<dbReference type="OrthoDB" id="57957at2759"/>
<dbReference type="Pfam" id="PF18826">
    <property type="entry name" value="bVLRF1"/>
    <property type="match status" value="1"/>
</dbReference>